<evidence type="ECO:0000313" key="2">
    <source>
        <dbReference type="EMBL" id="KIR40033.1"/>
    </source>
</evidence>
<feature type="region of interest" description="Disordered" evidence="1">
    <location>
        <begin position="1"/>
        <end position="24"/>
    </location>
</feature>
<name>A0A0D0TW10_9TREE</name>
<evidence type="ECO:0000313" key="3">
    <source>
        <dbReference type="Proteomes" id="UP000053392"/>
    </source>
</evidence>
<dbReference type="AlphaFoldDB" id="A0A0D0TW10"/>
<dbReference type="HOGENOM" id="CLU_1288847_0_0_1"/>
<protein>
    <submittedName>
        <fullName evidence="2">Uncharacterized protein</fullName>
    </submittedName>
</protein>
<sequence>MHSKFFQTSSRNGHQRRLPNTSLQDIPTGLAEIIVDPRDKGKCRLWDSDTNPDEKAIREARDAAAAEAMAAAAAEGAQVNAEELDVDMPEALPANLPGANRLAAPLPNGVDIRPTLPLYDRLRQLDQERADGVNQIPAAQQHANVALNIHNGRIRQHEENIARMVNANLARARPGAQSLPLPVVVPAAGAALDPAARLIALLAAQSARRGGGGR</sequence>
<organism evidence="2 3">
    <name type="scientific">Cryptococcus deuterogattii Ram5</name>
    <dbReference type="NCBI Taxonomy" id="1296110"/>
    <lineage>
        <taxon>Eukaryota</taxon>
        <taxon>Fungi</taxon>
        <taxon>Dikarya</taxon>
        <taxon>Basidiomycota</taxon>
        <taxon>Agaricomycotina</taxon>
        <taxon>Tremellomycetes</taxon>
        <taxon>Tremellales</taxon>
        <taxon>Cryptococcaceae</taxon>
        <taxon>Cryptococcus</taxon>
        <taxon>Cryptococcus gattii species complex</taxon>
    </lineage>
</organism>
<reference evidence="2 3" key="1">
    <citation type="submission" date="2015-01" db="EMBL/GenBank/DDBJ databases">
        <title>The Genome Sequence of Cryptococcus gattii Ram5.</title>
        <authorList>
            <consortium name="The Broad Institute Genomics Platform"/>
            <person name="Cuomo C."/>
            <person name="Litvintseva A."/>
            <person name="Chen Y."/>
            <person name="Heitman J."/>
            <person name="Sun S."/>
            <person name="Springer D."/>
            <person name="Dromer F."/>
            <person name="Young S."/>
            <person name="Zeng Q."/>
            <person name="Gargeya S."/>
            <person name="Abouelleil A."/>
            <person name="Alvarado L."/>
            <person name="Chapman S.B."/>
            <person name="Gainer-Dewar J."/>
            <person name="Goldberg J."/>
            <person name="Griggs A."/>
            <person name="Gujja S."/>
            <person name="Hansen M."/>
            <person name="Howarth C."/>
            <person name="Imamovic A."/>
            <person name="Larimer J."/>
            <person name="Murphy C."/>
            <person name="Naylor J."/>
            <person name="Pearson M."/>
            <person name="Priest M."/>
            <person name="Roberts A."/>
            <person name="Saif S."/>
            <person name="Shea T."/>
            <person name="Sykes S."/>
            <person name="Wortman J."/>
            <person name="Nusbaum C."/>
            <person name="Birren B."/>
        </authorList>
    </citation>
    <scope>NUCLEOTIDE SEQUENCE [LARGE SCALE GENOMIC DNA]</scope>
    <source>
        <strain evidence="2 3">Ram5</strain>
    </source>
</reference>
<gene>
    <name evidence="2" type="ORF">I313_03954</name>
</gene>
<keyword evidence="3" id="KW-1185">Reference proteome</keyword>
<evidence type="ECO:0000256" key="1">
    <source>
        <dbReference type="SAM" id="MobiDB-lite"/>
    </source>
</evidence>
<accession>A0A0D0TW10</accession>
<proteinExistence type="predicted"/>
<dbReference type="Proteomes" id="UP000053392">
    <property type="component" value="Unassembled WGS sequence"/>
</dbReference>
<dbReference type="EMBL" id="KN847904">
    <property type="protein sequence ID" value="KIR40033.1"/>
    <property type="molecule type" value="Genomic_DNA"/>
</dbReference>
<dbReference type="OrthoDB" id="10009520at2759"/>